<gene>
    <name evidence="6" type="ORF">HMPREF9470_05587</name>
</gene>
<dbReference type="InterPro" id="IPR007156">
    <property type="entry name" value="MamQ_LemA"/>
</dbReference>
<evidence type="ECO:0000256" key="5">
    <source>
        <dbReference type="ARBA" id="ARBA00023136"/>
    </source>
</evidence>
<comment type="subcellular location">
    <subcellularLocation>
        <location evidence="1">Membrane</location>
        <topology evidence="1">Single-pass membrane protein</topology>
    </subcellularLocation>
</comment>
<accession>A0A0J9BCM1</accession>
<keyword evidence="3" id="KW-0812">Transmembrane</keyword>
<dbReference type="EMBL" id="ADLK01000061">
    <property type="protein sequence ID" value="KMW10074.1"/>
    <property type="molecule type" value="Genomic_DNA"/>
</dbReference>
<dbReference type="GO" id="GO:0016020">
    <property type="term" value="C:membrane"/>
    <property type="evidence" value="ECO:0007669"/>
    <property type="project" value="UniProtKB-SubCell"/>
</dbReference>
<evidence type="ECO:0000313" key="7">
    <source>
        <dbReference type="Proteomes" id="UP000037392"/>
    </source>
</evidence>
<dbReference type="AlphaFoldDB" id="A0A0J9BCM1"/>
<sequence length="182" mass="20799">MIIIIPIALVILLLIWGVAAYNRLITERLKVQTQWSQIDVALKQRFDLIPNLVETIKGYAAHEKEALQAVTDARSRYLSAEDAQGQMKASTELSGAMSRLMAVAEYYPELKANQNFLHLQQQISAMEEKLANYRQFYNDTVLRYNSLLVTVPTDLIAGLFHFQKEEFFKAEEAEKAVITVKF</sequence>
<reference evidence="6 7" key="1">
    <citation type="submission" date="2011-04" db="EMBL/GenBank/DDBJ databases">
        <title>The Genome Sequence of Clostridium citroniae WAL-19142.</title>
        <authorList>
            <consortium name="The Broad Institute Genome Sequencing Platform"/>
            <person name="Earl A."/>
            <person name="Ward D."/>
            <person name="Feldgarden M."/>
            <person name="Gevers D."/>
            <person name="Warren Y.A."/>
            <person name="Tyrrell K.L."/>
            <person name="Citron D.M."/>
            <person name="Goldstein E.J."/>
            <person name="Daigneault M."/>
            <person name="Allen-Vercoe E."/>
            <person name="Young S.K."/>
            <person name="Zeng Q."/>
            <person name="Gargeya S."/>
            <person name="Fitzgerald M."/>
            <person name="Haas B."/>
            <person name="Abouelleil A."/>
            <person name="Alvarado L."/>
            <person name="Arachchi H.M."/>
            <person name="Berlin A."/>
            <person name="Brown A."/>
            <person name="Chapman S.B."/>
            <person name="Chen Z."/>
            <person name="Dunbar C."/>
            <person name="Freedman E."/>
            <person name="Gearin G."/>
            <person name="Gellesch M."/>
            <person name="Goldberg J."/>
            <person name="Griggs A."/>
            <person name="Gujja S."/>
            <person name="Heilman E.R."/>
            <person name="Heiman D."/>
            <person name="Howarth C."/>
            <person name="Larson L."/>
            <person name="Lui A."/>
            <person name="MacDonald P.J."/>
            <person name="Mehta T."/>
            <person name="Montmayeur A."/>
            <person name="Murphy C."/>
            <person name="Neiman D."/>
            <person name="Pearson M."/>
            <person name="Priest M."/>
            <person name="Roberts A."/>
            <person name="Saif S."/>
            <person name="Shea T."/>
            <person name="Shenoy N."/>
            <person name="Sisk P."/>
            <person name="Stolte C."/>
            <person name="Sykes S."/>
            <person name="White J."/>
            <person name="Yandava C."/>
            <person name="Wortman J."/>
            <person name="Nusbaum C."/>
            <person name="Birren B."/>
        </authorList>
    </citation>
    <scope>NUCLEOTIDE SEQUENCE [LARGE SCALE GENOMIC DNA]</scope>
    <source>
        <strain evidence="6 7">WAL-19142</strain>
    </source>
</reference>
<protein>
    <recommendedName>
        <fullName evidence="8">LemA family protein</fullName>
    </recommendedName>
</protein>
<keyword evidence="5" id="KW-0472">Membrane</keyword>
<dbReference type="Pfam" id="PF04011">
    <property type="entry name" value="LemA"/>
    <property type="match status" value="1"/>
</dbReference>
<evidence type="ECO:0000256" key="2">
    <source>
        <dbReference type="ARBA" id="ARBA00008854"/>
    </source>
</evidence>
<evidence type="ECO:0000256" key="3">
    <source>
        <dbReference type="ARBA" id="ARBA00022692"/>
    </source>
</evidence>
<dbReference type="RefSeq" id="WP_242849332.1">
    <property type="nucleotide sequence ID" value="NZ_KQ235889.1"/>
</dbReference>
<proteinExistence type="inferred from homology"/>
<dbReference type="PATRIC" id="fig|742734.4.peg.5985"/>
<dbReference type="GeneID" id="93166666"/>
<evidence type="ECO:0000256" key="1">
    <source>
        <dbReference type="ARBA" id="ARBA00004167"/>
    </source>
</evidence>
<dbReference type="Gene3D" id="1.20.1440.20">
    <property type="entry name" value="LemA-like domain"/>
    <property type="match status" value="1"/>
</dbReference>
<dbReference type="SUPFAM" id="SSF140478">
    <property type="entry name" value="LemA-like"/>
    <property type="match status" value="1"/>
</dbReference>
<comment type="similarity">
    <text evidence="2">Belongs to the LemA family.</text>
</comment>
<dbReference type="PANTHER" id="PTHR34478:SF1">
    <property type="entry name" value="PROTEIN LEMA"/>
    <property type="match status" value="1"/>
</dbReference>
<evidence type="ECO:0000313" key="6">
    <source>
        <dbReference type="EMBL" id="KMW10074.1"/>
    </source>
</evidence>
<dbReference type="PANTHER" id="PTHR34478">
    <property type="entry name" value="PROTEIN LEMA"/>
    <property type="match status" value="1"/>
</dbReference>
<keyword evidence="4" id="KW-1133">Transmembrane helix</keyword>
<name>A0A0J9BCM1_9FIRM</name>
<dbReference type="InterPro" id="IPR023353">
    <property type="entry name" value="LemA-like_dom_sf"/>
</dbReference>
<comment type="caution">
    <text evidence="6">The sequence shown here is derived from an EMBL/GenBank/DDBJ whole genome shotgun (WGS) entry which is preliminary data.</text>
</comment>
<dbReference type="Proteomes" id="UP000037392">
    <property type="component" value="Unassembled WGS sequence"/>
</dbReference>
<evidence type="ECO:0008006" key="8">
    <source>
        <dbReference type="Google" id="ProtNLM"/>
    </source>
</evidence>
<evidence type="ECO:0000256" key="4">
    <source>
        <dbReference type="ARBA" id="ARBA00022989"/>
    </source>
</evidence>
<organism evidence="6 7">
    <name type="scientific">[Clostridium] citroniae WAL-19142</name>
    <dbReference type="NCBI Taxonomy" id="742734"/>
    <lineage>
        <taxon>Bacteria</taxon>
        <taxon>Bacillati</taxon>
        <taxon>Bacillota</taxon>
        <taxon>Clostridia</taxon>
        <taxon>Lachnospirales</taxon>
        <taxon>Lachnospiraceae</taxon>
        <taxon>Enterocloster</taxon>
    </lineage>
</organism>